<gene>
    <name evidence="1" type="ORF">E5331_12540</name>
</gene>
<dbReference type="EMBL" id="SRYB01000019">
    <property type="protein sequence ID" value="TGY77828.1"/>
    <property type="molecule type" value="Genomic_DNA"/>
</dbReference>
<sequence length="192" mass="20221">MSDNTREVVGPGKFVTYSYKLYNDANGELLFEATSKAPDEMVYGVSQEVVPGLVATLKDLGKGDKFDVTLPPVAAFGDRSPEYELTLDPQIFMRDGKLAEEVKVGAALPMMTAEGYRIEGRVTEIGDKIKMDFNHPFAGMTVRYEGVVEDVREATPEELNPSTGCGGCGGGCGSCGSDSDSSGCCGGGCGGC</sequence>
<name>A0AC61RE86_9BACT</name>
<protein>
    <submittedName>
        <fullName evidence="1">Peptidylprolyl isomerase</fullName>
    </submittedName>
</protein>
<evidence type="ECO:0000313" key="2">
    <source>
        <dbReference type="Proteomes" id="UP000306319"/>
    </source>
</evidence>
<keyword evidence="2" id="KW-1185">Reference proteome</keyword>
<proteinExistence type="predicted"/>
<keyword evidence="1" id="KW-0413">Isomerase</keyword>
<reference evidence="1" key="1">
    <citation type="submission" date="2019-04" db="EMBL/GenBank/DDBJ databases">
        <title>Microbes associate with the intestines of laboratory mice.</title>
        <authorList>
            <person name="Navarre W."/>
            <person name="Wong E."/>
            <person name="Huang K."/>
            <person name="Tropini C."/>
            <person name="Ng K."/>
            <person name="Yu B."/>
        </authorList>
    </citation>
    <scope>NUCLEOTIDE SEQUENCE</scope>
    <source>
        <strain evidence="1">NM04_E33</strain>
    </source>
</reference>
<organism evidence="1 2">
    <name type="scientific">Lepagella muris</name>
    <dbReference type="NCBI Taxonomy" id="3032870"/>
    <lineage>
        <taxon>Bacteria</taxon>
        <taxon>Pseudomonadati</taxon>
        <taxon>Bacteroidota</taxon>
        <taxon>Bacteroidia</taxon>
        <taxon>Bacteroidales</taxon>
        <taxon>Muribaculaceae</taxon>
        <taxon>Lepagella</taxon>
    </lineage>
</organism>
<accession>A0AC61RE86</accession>
<comment type="caution">
    <text evidence="1">The sequence shown here is derived from an EMBL/GenBank/DDBJ whole genome shotgun (WGS) entry which is preliminary data.</text>
</comment>
<dbReference type="Proteomes" id="UP000306319">
    <property type="component" value="Unassembled WGS sequence"/>
</dbReference>
<evidence type="ECO:0000313" key="1">
    <source>
        <dbReference type="EMBL" id="TGY77828.1"/>
    </source>
</evidence>